<dbReference type="GO" id="GO:0016607">
    <property type="term" value="C:nuclear speck"/>
    <property type="evidence" value="ECO:0007669"/>
    <property type="project" value="TreeGrafter"/>
</dbReference>
<feature type="compositionally biased region" description="Basic and acidic residues" evidence="1">
    <location>
        <begin position="762"/>
        <end position="802"/>
    </location>
</feature>
<feature type="compositionally biased region" description="Basic and acidic residues" evidence="1">
    <location>
        <begin position="692"/>
        <end position="707"/>
    </location>
</feature>
<proteinExistence type="predicted"/>
<feature type="region of interest" description="Disordered" evidence="1">
    <location>
        <begin position="24"/>
        <end position="177"/>
    </location>
</feature>
<feature type="compositionally biased region" description="Basic and acidic residues" evidence="1">
    <location>
        <begin position="942"/>
        <end position="951"/>
    </location>
</feature>
<feature type="region of interest" description="Disordered" evidence="1">
    <location>
        <begin position="541"/>
        <end position="1355"/>
    </location>
</feature>
<feature type="compositionally biased region" description="Basic and acidic residues" evidence="1">
    <location>
        <begin position="990"/>
        <end position="1057"/>
    </location>
</feature>
<dbReference type="EMBL" id="JACMSC010000022">
    <property type="protein sequence ID" value="KAG6469151.1"/>
    <property type="molecule type" value="Genomic_DNA"/>
</dbReference>
<sequence length="1475" mass="166697">MDDDDDDEFGELYTDVLHSVAESVPAPLPSVLSPGGRIDPLLHAEKDDSDGGDPDGRLFVASRADPCAEAPSSSKRAIPPAMAAAEDVSEEDWMLGRAAPVVDSTENWNDEDDDGTLSSRQAEVGAPSPSIEGEPRVLEEDEEEARVSEFQEGNNGIGVDKKISAPEDGFSLSGGGIEQNLESLDQTLHIPGLSAGTASSGLFAGINNEERKPSQSEDWDSDSEDDLKIVLNDSNHGPLVAERHNLIGIDDDDDDDGEEDLVIVTDEDQHHRLPTMEEQNWSEDSMQPAGDGERKEMSDVTKVTGTAGAAPGARIGYSNLGFHTQHHSMFKVVPTTLVHVIQYVRPGATPLPGDPASGIPGIPGSARPLGPAPISSQGRGDWRAVSGRGFPGDPKSYNTNFGFPAWANSSARAFGIGLDFTLPSHNYFIETRHKGYTHRATTICLNIKAMSYFICELRQFLMLTLRVLRKNHGDTLGLICPTFLILDWMKISGRIIARGWQDQLRLESTMQSKIRVYESGRSEQEYDPDLPPELAAAAGHDISADNGHGKSDGESNFTGQGRGQSVMRAPLPTGRAIQVEGGGHNERLPSIDTRPPRSRDSDAIIEIVPQDLFDDPRMHNCGLEKKENSVERDDISFIEAKKDRGSTESGYTEHFSHASSNHKEMTRKTLLAKEKDESAGDHHHNSKSRSPPFHDRALEMHSEERLYSESSSRRHLNAREQSTDSMSSQSAHSNRHSDQRKETLLDNSEVKQCSKNSLVIDTARELSVEEKSSKQDESSVEEKSSKHDEGSVEEKSSKHDEGLTVVDSMELEEMTSSLHVSSETGADDNLVLPSNTQKLSSQVEPLMVYDTGYDDGLQNSDNSREKSGDSKNNQRQTNGEVLHEGHSSQTGYSKRLQKEDESKFWGRDESHIDDRQNREKNHSISIEKEDASNSHQSHLRGRSYEKRKESESSTSSWQRREDNMHGRQIKDDLMRANNDEMLPRNKSKLKVSDRNRRDEDHSRKHVDGEWRSHSRDENLRHRERDDLLMSRRENKDVPLVKKKRDEEYLRGKADRLDGFQSHRAKEDSGRRKRERNDLHGNRRESETRMRDKTEDHLSSKRKKDDSWRQNREREDRQRLKPHEIALTHRESEEVQGTVSSGRVTENKQLGGNGRNRDDSRSISYDKDYQEKERRRHNELSRRDRREDGMSQNRGRGDAYTNEKHSNADERSSRHERLHQYGDRHHTAEGQQMHRERQRENTSKARDVENKQQNNQVLGKRKHDDCPSNEKRKHDDCPPNEKVYNKHSNKNESNISSTIVAKADPHHNKHEDTPHINSSRKQGDDEPASDDENQSSRRGRSKLERWTSHKERDYDAFNNTQALSTLKENVEDNMVDSVQADELTKNELNNITSELDVKGDAGQIVDKTIDDQDRHLDTVAKLKKRSERFKLPMPRDKDNGSNRKLDTEVQLHNNEAGVDSEIKSERPARKRRWTGS</sequence>
<feature type="compositionally biased region" description="Polar residues" evidence="1">
    <location>
        <begin position="870"/>
        <end position="879"/>
    </location>
</feature>
<protein>
    <recommendedName>
        <fullName evidence="4">FIP1[V]-like protein</fullName>
    </recommendedName>
</protein>
<name>A0A8J5C1S1_ZINOF</name>
<dbReference type="GO" id="GO:0006397">
    <property type="term" value="P:mRNA processing"/>
    <property type="evidence" value="ECO:0007669"/>
    <property type="project" value="InterPro"/>
</dbReference>
<dbReference type="PANTHER" id="PTHR36884:SF1">
    <property type="entry name" value="FIP1[V]-LIKE PROTEIN"/>
    <property type="match status" value="1"/>
</dbReference>
<keyword evidence="3" id="KW-1185">Reference proteome</keyword>
<feature type="compositionally biased region" description="Polar residues" evidence="1">
    <location>
        <begin position="723"/>
        <end position="732"/>
    </location>
</feature>
<feature type="compositionally biased region" description="Polar residues" evidence="1">
    <location>
        <begin position="1134"/>
        <end position="1149"/>
    </location>
</feature>
<comment type="caution">
    <text evidence="2">The sequence shown here is derived from an EMBL/GenBank/DDBJ whole genome shotgun (WGS) entry which is preliminary data.</text>
</comment>
<evidence type="ECO:0008006" key="4">
    <source>
        <dbReference type="Google" id="ProtNLM"/>
    </source>
</evidence>
<feature type="compositionally biased region" description="Basic and acidic residues" evidence="1">
    <location>
        <begin position="896"/>
        <end position="932"/>
    </location>
</feature>
<feature type="compositionally biased region" description="Basic and acidic residues" evidence="1">
    <location>
        <begin position="1261"/>
        <end position="1278"/>
    </location>
</feature>
<dbReference type="PANTHER" id="PTHR36884">
    <property type="entry name" value="FIP1[III]-LIKE PROTEIN"/>
    <property type="match status" value="1"/>
</dbReference>
<feature type="compositionally biased region" description="Low complexity" evidence="1">
    <location>
        <begin position="24"/>
        <end position="34"/>
    </location>
</feature>
<feature type="compositionally biased region" description="Basic and acidic residues" evidence="1">
    <location>
        <begin position="1302"/>
        <end position="1313"/>
    </location>
</feature>
<evidence type="ECO:0000313" key="2">
    <source>
        <dbReference type="EMBL" id="KAG6469151.1"/>
    </source>
</evidence>
<organism evidence="2 3">
    <name type="scientific">Zingiber officinale</name>
    <name type="common">Ginger</name>
    <name type="synonym">Amomum zingiber</name>
    <dbReference type="NCBI Taxonomy" id="94328"/>
    <lineage>
        <taxon>Eukaryota</taxon>
        <taxon>Viridiplantae</taxon>
        <taxon>Streptophyta</taxon>
        <taxon>Embryophyta</taxon>
        <taxon>Tracheophyta</taxon>
        <taxon>Spermatophyta</taxon>
        <taxon>Magnoliopsida</taxon>
        <taxon>Liliopsida</taxon>
        <taxon>Zingiberales</taxon>
        <taxon>Zingiberaceae</taxon>
        <taxon>Zingiber</taxon>
    </lineage>
</organism>
<accession>A0A8J5C1S1</accession>
<feature type="compositionally biased region" description="Basic and acidic residues" evidence="1">
    <location>
        <begin position="1427"/>
        <end position="1448"/>
    </location>
</feature>
<dbReference type="InterPro" id="IPR044976">
    <property type="entry name" value="FIPS5/FIPS3-like"/>
</dbReference>
<feature type="compositionally biased region" description="Basic and acidic residues" evidence="1">
    <location>
        <begin position="735"/>
        <end position="744"/>
    </location>
</feature>
<gene>
    <name evidence="2" type="ORF">ZIOFF_073849</name>
</gene>
<feature type="region of interest" description="Disordered" evidence="1">
    <location>
        <begin position="1425"/>
        <end position="1475"/>
    </location>
</feature>
<feature type="compositionally biased region" description="Basic and acidic residues" evidence="1">
    <location>
        <begin position="614"/>
        <end position="646"/>
    </location>
</feature>
<dbReference type="GO" id="GO:0003723">
    <property type="term" value="F:RNA binding"/>
    <property type="evidence" value="ECO:0007669"/>
    <property type="project" value="TreeGrafter"/>
</dbReference>
<feature type="compositionally biased region" description="Basic and acidic residues" evidence="1">
    <location>
        <begin position="1340"/>
        <end position="1354"/>
    </location>
</feature>
<feature type="compositionally biased region" description="Polar residues" evidence="1">
    <location>
        <begin position="750"/>
        <end position="759"/>
    </location>
</feature>
<dbReference type="Proteomes" id="UP000734854">
    <property type="component" value="Unassembled WGS sequence"/>
</dbReference>
<feature type="compositionally biased region" description="Basic and acidic residues" evidence="1">
    <location>
        <begin position="1063"/>
        <end position="1132"/>
    </location>
</feature>
<feature type="compositionally biased region" description="Basic and acidic residues" evidence="1">
    <location>
        <begin position="661"/>
        <end position="683"/>
    </location>
</feature>
<evidence type="ECO:0000256" key="1">
    <source>
        <dbReference type="SAM" id="MobiDB-lite"/>
    </source>
</evidence>
<feature type="compositionally biased region" description="Polar residues" evidence="1">
    <location>
        <begin position="832"/>
        <end position="843"/>
    </location>
</feature>
<reference evidence="2 3" key="1">
    <citation type="submission" date="2020-08" db="EMBL/GenBank/DDBJ databases">
        <title>Plant Genome Project.</title>
        <authorList>
            <person name="Zhang R.-G."/>
        </authorList>
    </citation>
    <scope>NUCLEOTIDE SEQUENCE [LARGE SCALE GENOMIC DNA]</scope>
    <source>
        <tissue evidence="2">Rhizome</tissue>
    </source>
</reference>
<feature type="compositionally biased region" description="Polar residues" evidence="1">
    <location>
        <begin position="814"/>
        <end position="824"/>
    </location>
</feature>
<feature type="compositionally biased region" description="Basic and acidic residues" evidence="1">
    <location>
        <begin position="958"/>
        <end position="983"/>
    </location>
</feature>
<feature type="compositionally biased region" description="Basic and acidic residues" evidence="1">
    <location>
        <begin position="1154"/>
        <end position="1249"/>
    </location>
</feature>
<feature type="compositionally biased region" description="Basic and acidic residues" evidence="1">
    <location>
        <begin position="583"/>
        <end position="602"/>
    </location>
</feature>
<evidence type="ECO:0000313" key="3">
    <source>
        <dbReference type="Proteomes" id="UP000734854"/>
    </source>
</evidence>